<feature type="chain" id="PRO_5046887060" description="SPOR domain-containing protein" evidence="1">
    <location>
        <begin position="25"/>
        <end position="148"/>
    </location>
</feature>
<sequence length="148" mass="15690">MSRLAILKMAALIGAAALSGPAGAADKQRWQMPEGQVRYAPICPSYAAPVLGEVPKGGLVPVFLFSIKGASPEQEAQLRGALASNSMIVAPGTTRIAGTRILFAAGDGRVREQKTADAVFKAMCRSETPNIRLVHARYNLPSDVNRMN</sequence>
<keyword evidence="3" id="KW-1185">Reference proteome</keyword>
<protein>
    <recommendedName>
        <fullName evidence="4">SPOR domain-containing protein</fullName>
    </recommendedName>
</protein>
<organism evidence="2 3">
    <name type="scientific">Sphingomonas humi</name>
    <dbReference type="NCBI Taxonomy" id="335630"/>
    <lineage>
        <taxon>Bacteria</taxon>
        <taxon>Pseudomonadati</taxon>
        <taxon>Pseudomonadota</taxon>
        <taxon>Alphaproteobacteria</taxon>
        <taxon>Sphingomonadales</taxon>
        <taxon>Sphingomonadaceae</taxon>
        <taxon>Sphingomonas</taxon>
    </lineage>
</organism>
<dbReference type="RefSeq" id="WP_344710233.1">
    <property type="nucleotide sequence ID" value="NZ_BAAAZD010000002.1"/>
</dbReference>
<comment type="caution">
    <text evidence="2">The sequence shown here is derived from an EMBL/GenBank/DDBJ whole genome shotgun (WGS) entry which is preliminary data.</text>
</comment>
<evidence type="ECO:0000256" key="1">
    <source>
        <dbReference type="SAM" id="SignalP"/>
    </source>
</evidence>
<accession>A0ABP7S759</accession>
<evidence type="ECO:0000313" key="3">
    <source>
        <dbReference type="Proteomes" id="UP001501310"/>
    </source>
</evidence>
<name>A0ABP7S759_9SPHN</name>
<dbReference type="Proteomes" id="UP001501310">
    <property type="component" value="Unassembled WGS sequence"/>
</dbReference>
<proteinExistence type="predicted"/>
<evidence type="ECO:0000313" key="2">
    <source>
        <dbReference type="EMBL" id="GAA4007546.1"/>
    </source>
</evidence>
<keyword evidence="1" id="KW-0732">Signal</keyword>
<reference evidence="3" key="1">
    <citation type="journal article" date="2019" name="Int. J. Syst. Evol. Microbiol.">
        <title>The Global Catalogue of Microorganisms (GCM) 10K type strain sequencing project: providing services to taxonomists for standard genome sequencing and annotation.</title>
        <authorList>
            <consortium name="The Broad Institute Genomics Platform"/>
            <consortium name="The Broad Institute Genome Sequencing Center for Infectious Disease"/>
            <person name="Wu L."/>
            <person name="Ma J."/>
        </authorList>
    </citation>
    <scope>NUCLEOTIDE SEQUENCE [LARGE SCALE GENOMIC DNA]</scope>
    <source>
        <strain evidence="3">JCM 16603</strain>
    </source>
</reference>
<evidence type="ECO:0008006" key="4">
    <source>
        <dbReference type="Google" id="ProtNLM"/>
    </source>
</evidence>
<feature type="signal peptide" evidence="1">
    <location>
        <begin position="1"/>
        <end position="24"/>
    </location>
</feature>
<gene>
    <name evidence="2" type="ORF">GCM10022211_21100</name>
</gene>
<dbReference type="EMBL" id="BAAAZD010000002">
    <property type="protein sequence ID" value="GAA4007546.1"/>
    <property type="molecule type" value="Genomic_DNA"/>
</dbReference>